<dbReference type="Proteomes" id="UP000266861">
    <property type="component" value="Unassembled WGS sequence"/>
</dbReference>
<dbReference type="OrthoDB" id="2307807at2759"/>
<dbReference type="AlphaFoldDB" id="A0A397JLV5"/>
<evidence type="ECO:0000313" key="1">
    <source>
        <dbReference type="EMBL" id="RHZ88597.1"/>
    </source>
</evidence>
<evidence type="ECO:0000313" key="2">
    <source>
        <dbReference type="Proteomes" id="UP000266861"/>
    </source>
</evidence>
<organism evidence="1 2">
    <name type="scientific">Diversispora epigaea</name>
    <dbReference type="NCBI Taxonomy" id="1348612"/>
    <lineage>
        <taxon>Eukaryota</taxon>
        <taxon>Fungi</taxon>
        <taxon>Fungi incertae sedis</taxon>
        <taxon>Mucoromycota</taxon>
        <taxon>Glomeromycotina</taxon>
        <taxon>Glomeromycetes</taxon>
        <taxon>Diversisporales</taxon>
        <taxon>Diversisporaceae</taxon>
        <taxon>Diversispora</taxon>
    </lineage>
</organism>
<sequence length="392" mass="44278">MEVGNTESVNSLHDLEREYFSQRTTIPIYIAIKLFPIRQDARLHVSTENYLINSAQVPENVIAGVGFGGVPCNGFNLREYQIALPTILLFDDVPGVQGLELFEHLPPTYHRALWVTAGVQGLELFEHLPPTYHRARWVSDVLSFKVMGFRCIIFQGDGYTPESKKEDLKSATMDNGKLEAHRAITGYKPKICGERSIDEVTAGVQGLELFEHLPPTYHRARWISDVLSFKVMGADFRCIIFQGDGYAPESKKEDLKSATMGDDGSARTRTLNIFRQHIIELNGKKKGGFRTWSLLQWVTTGVQGLELFEHLPSTYHRALWVSDVSYHRNFVISRGDGYASESKKCGNQIFLSTIFDSKEVLLEIVNSVKRLTVTVSNVWVFPHVKSNTPDKP</sequence>
<reference evidence="1 2" key="1">
    <citation type="submission" date="2018-08" db="EMBL/GenBank/DDBJ databases">
        <title>Genome and evolution of the arbuscular mycorrhizal fungus Diversispora epigaea (formerly Glomus versiforme) and its bacterial endosymbionts.</title>
        <authorList>
            <person name="Sun X."/>
            <person name="Fei Z."/>
            <person name="Harrison M."/>
        </authorList>
    </citation>
    <scope>NUCLEOTIDE SEQUENCE [LARGE SCALE GENOMIC DNA]</scope>
    <source>
        <strain evidence="1 2">IT104</strain>
    </source>
</reference>
<gene>
    <name evidence="1" type="ORF">Glove_22g9</name>
</gene>
<keyword evidence="2" id="KW-1185">Reference proteome</keyword>
<dbReference type="EMBL" id="PQFF01000020">
    <property type="protein sequence ID" value="RHZ88597.1"/>
    <property type="molecule type" value="Genomic_DNA"/>
</dbReference>
<proteinExistence type="predicted"/>
<comment type="caution">
    <text evidence="1">The sequence shown here is derived from an EMBL/GenBank/DDBJ whole genome shotgun (WGS) entry which is preliminary data.</text>
</comment>
<accession>A0A397JLV5</accession>
<name>A0A397JLV5_9GLOM</name>
<protein>
    <submittedName>
        <fullName evidence="1">Uncharacterized protein</fullName>
    </submittedName>
</protein>